<dbReference type="GO" id="GO:0016491">
    <property type="term" value="F:oxidoreductase activity"/>
    <property type="evidence" value="ECO:0007669"/>
    <property type="project" value="UniProtKB-KW"/>
</dbReference>
<reference evidence="10 11" key="1">
    <citation type="submission" date="2018-09" db="EMBL/GenBank/DDBJ databases">
        <title>YIM PH 21725 draft genome.</title>
        <authorList>
            <person name="Miao C."/>
        </authorList>
    </citation>
    <scope>NUCLEOTIDE SEQUENCE [LARGE SCALE GENOMIC DNA]</scope>
    <source>
        <strain evidence="11">YIM PH21725</strain>
    </source>
</reference>
<dbReference type="InterPro" id="IPR001433">
    <property type="entry name" value="OxRdtase_FAD/NAD-bd"/>
</dbReference>
<dbReference type="SUPFAM" id="SSF63380">
    <property type="entry name" value="Riboflavin synthase domain-like"/>
    <property type="match status" value="1"/>
</dbReference>
<dbReference type="PANTHER" id="PTHR47354:SF1">
    <property type="entry name" value="CARNITINE MONOOXYGENASE REDUCTASE SUBUNIT"/>
    <property type="match status" value="1"/>
</dbReference>
<dbReference type="OrthoDB" id="3807506at2"/>
<comment type="cofactor">
    <cofactor evidence="1">
        <name>FAD</name>
        <dbReference type="ChEBI" id="CHEBI:57692"/>
    </cofactor>
</comment>
<dbReference type="CDD" id="cd00207">
    <property type="entry name" value="fer2"/>
    <property type="match status" value="1"/>
</dbReference>
<keyword evidence="11" id="KW-1185">Reference proteome</keyword>
<comment type="caution">
    <text evidence="10">The sequence shown here is derived from an EMBL/GenBank/DDBJ whole genome shotgun (WGS) entry which is preliminary data.</text>
</comment>
<keyword evidence="4" id="KW-0479">Metal-binding</keyword>
<gene>
    <name evidence="10" type="ORF">D5S19_13790</name>
</gene>
<dbReference type="CDD" id="cd06185">
    <property type="entry name" value="PDR_like"/>
    <property type="match status" value="1"/>
</dbReference>
<dbReference type="EMBL" id="QZFV01000078">
    <property type="protein sequence ID" value="RJQ85455.1"/>
    <property type="molecule type" value="Genomic_DNA"/>
</dbReference>
<dbReference type="Pfam" id="PF00111">
    <property type="entry name" value="Fer2"/>
    <property type="match status" value="1"/>
</dbReference>
<dbReference type="InterPro" id="IPR012675">
    <property type="entry name" value="Beta-grasp_dom_sf"/>
</dbReference>
<dbReference type="InterPro" id="IPR006058">
    <property type="entry name" value="2Fe2S_fd_BS"/>
</dbReference>
<dbReference type="GO" id="GO:0046872">
    <property type="term" value="F:metal ion binding"/>
    <property type="evidence" value="ECO:0007669"/>
    <property type="project" value="UniProtKB-KW"/>
</dbReference>
<dbReference type="PROSITE" id="PS51085">
    <property type="entry name" value="2FE2S_FER_2"/>
    <property type="match status" value="1"/>
</dbReference>
<evidence type="ECO:0000256" key="5">
    <source>
        <dbReference type="ARBA" id="ARBA00023002"/>
    </source>
</evidence>
<dbReference type="Pfam" id="PF00175">
    <property type="entry name" value="NAD_binding_1"/>
    <property type="match status" value="1"/>
</dbReference>
<organism evidence="10 11">
    <name type="scientific">Amycolatopsis panacis</name>
    <dbReference type="NCBI Taxonomy" id="2340917"/>
    <lineage>
        <taxon>Bacteria</taxon>
        <taxon>Bacillati</taxon>
        <taxon>Actinomycetota</taxon>
        <taxon>Actinomycetes</taxon>
        <taxon>Pseudonocardiales</taxon>
        <taxon>Pseudonocardiaceae</taxon>
        <taxon>Amycolatopsis</taxon>
    </lineage>
</organism>
<feature type="domain" description="FAD-binding FR-type" evidence="9">
    <location>
        <begin position="5"/>
        <end position="107"/>
    </location>
</feature>
<keyword evidence="6" id="KW-0408">Iron</keyword>
<evidence type="ECO:0000259" key="8">
    <source>
        <dbReference type="PROSITE" id="PS51085"/>
    </source>
</evidence>
<evidence type="ECO:0000256" key="4">
    <source>
        <dbReference type="ARBA" id="ARBA00022723"/>
    </source>
</evidence>
<name>A0A419I4N4_9PSEU</name>
<evidence type="ECO:0000256" key="2">
    <source>
        <dbReference type="ARBA" id="ARBA00022630"/>
    </source>
</evidence>
<evidence type="ECO:0000259" key="9">
    <source>
        <dbReference type="PROSITE" id="PS51384"/>
    </source>
</evidence>
<evidence type="ECO:0000313" key="11">
    <source>
        <dbReference type="Proteomes" id="UP000285112"/>
    </source>
</evidence>
<evidence type="ECO:0000256" key="7">
    <source>
        <dbReference type="ARBA" id="ARBA00023014"/>
    </source>
</evidence>
<evidence type="ECO:0000256" key="3">
    <source>
        <dbReference type="ARBA" id="ARBA00022714"/>
    </source>
</evidence>
<dbReference type="InterPro" id="IPR001041">
    <property type="entry name" value="2Fe-2S_ferredoxin-type"/>
</dbReference>
<accession>A0A419I4N4</accession>
<keyword evidence="5" id="KW-0560">Oxidoreductase</keyword>
<keyword evidence="2" id="KW-0285">Flavoprotein</keyword>
<evidence type="ECO:0000256" key="1">
    <source>
        <dbReference type="ARBA" id="ARBA00001974"/>
    </source>
</evidence>
<dbReference type="InterPro" id="IPR017927">
    <property type="entry name" value="FAD-bd_FR_type"/>
</dbReference>
<dbReference type="RefSeq" id="WP_120023747.1">
    <property type="nucleotide sequence ID" value="NZ_QZFV01000078.1"/>
</dbReference>
<sequence length="323" mass="33890">MPTAPRRLPVLVRGATWLADRVIGLDLVPVGGTSLPPWEPGAHIDVVLPSGLVRQYSLYGSGDDPALYQIAVLLEPNGRGGSKEVHGTALVGRQLEIRPPRNHFGLVEAPAYVFVAGGIGITPILPMISAVAKAGKPWTLVYGGRTRTSMALLPELALVPGGAVDVRPQDERGLPDLAAQVARAPDGAAFYCCGPEGLLRAMSEVTGAAGLAKHLHVERFGAPASTPPAATPGDSAQFEVELRTSGITVTVPPDRSVLDVVSEVVPTVMSSCSEGYCGTCETRVLEGTPDHRDSLLSDSDKATNETMLICVSRSRSPKLVLDL</sequence>
<feature type="domain" description="2Fe-2S ferredoxin-type" evidence="8">
    <location>
        <begin position="238"/>
        <end position="323"/>
    </location>
</feature>
<dbReference type="PANTHER" id="PTHR47354">
    <property type="entry name" value="NADH OXIDOREDUCTASE HCR"/>
    <property type="match status" value="1"/>
</dbReference>
<keyword evidence="3" id="KW-0001">2Fe-2S</keyword>
<dbReference type="PRINTS" id="PR00409">
    <property type="entry name" value="PHDIOXRDTASE"/>
</dbReference>
<keyword evidence="7" id="KW-0411">Iron-sulfur</keyword>
<dbReference type="InterPro" id="IPR050415">
    <property type="entry name" value="MRET"/>
</dbReference>
<dbReference type="Proteomes" id="UP000285112">
    <property type="component" value="Unassembled WGS sequence"/>
</dbReference>
<dbReference type="PROSITE" id="PS00197">
    <property type="entry name" value="2FE2S_FER_1"/>
    <property type="match status" value="1"/>
</dbReference>
<protein>
    <submittedName>
        <fullName evidence="10">Oxidoreductase</fullName>
    </submittedName>
</protein>
<dbReference type="SUPFAM" id="SSF54292">
    <property type="entry name" value="2Fe-2S ferredoxin-like"/>
    <property type="match status" value="1"/>
</dbReference>
<dbReference type="GO" id="GO:0051537">
    <property type="term" value="F:2 iron, 2 sulfur cluster binding"/>
    <property type="evidence" value="ECO:0007669"/>
    <property type="project" value="UniProtKB-KW"/>
</dbReference>
<dbReference type="Gene3D" id="2.40.30.10">
    <property type="entry name" value="Translation factors"/>
    <property type="match status" value="1"/>
</dbReference>
<dbReference type="SUPFAM" id="SSF52343">
    <property type="entry name" value="Ferredoxin reductase-like, C-terminal NADP-linked domain"/>
    <property type="match status" value="1"/>
</dbReference>
<dbReference type="InterPro" id="IPR017938">
    <property type="entry name" value="Riboflavin_synthase-like_b-brl"/>
</dbReference>
<dbReference type="PROSITE" id="PS51384">
    <property type="entry name" value="FAD_FR"/>
    <property type="match status" value="1"/>
</dbReference>
<dbReference type="InterPro" id="IPR039261">
    <property type="entry name" value="FNR_nucleotide-bd"/>
</dbReference>
<evidence type="ECO:0000313" key="10">
    <source>
        <dbReference type="EMBL" id="RJQ85455.1"/>
    </source>
</evidence>
<dbReference type="Gene3D" id="3.10.20.30">
    <property type="match status" value="1"/>
</dbReference>
<dbReference type="AlphaFoldDB" id="A0A419I4N4"/>
<proteinExistence type="predicted"/>
<evidence type="ECO:0000256" key="6">
    <source>
        <dbReference type="ARBA" id="ARBA00023004"/>
    </source>
</evidence>
<dbReference type="InterPro" id="IPR036010">
    <property type="entry name" value="2Fe-2S_ferredoxin-like_sf"/>
</dbReference>
<dbReference type="Gene3D" id="3.40.50.80">
    <property type="entry name" value="Nucleotide-binding domain of ferredoxin-NADP reductase (FNR) module"/>
    <property type="match status" value="1"/>
</dbReference>